<dbReference type="Proteomes" id="UP001355207">
    <property type="component" value="Chromosome 2"/>
</dbReference>
<dbReference type="InterPro" id="IPR048661">
    <property type="entry name" value="CPL1-like"/>
</dbReference>
<dbReference type="Pfam" id="PF21671">
    <property type="entry name" value="CPL1-like"/>
    <property type="match status" value="1"/>
</dbReference>
<dbReference type="EMBL" id="CP144099">
    <property type="protein sequence ID" value="WWC87274.1"/>
    <property type="molecule type" value="Genomic_DNA"/>
</dbReference>
<proteinExistence type="predicted"/>
<sequence length="324" mass="34071">MLLYIIFLVTFFLITIAQAATTFVGCVLTTEVMITGTNGGYVTSQNACNNRCLNGGYQYSYYTGGQVPTVNNCYCDHLNSYVAASAYAAGSSASACIASGLQAVATDLSTTFGFNGCVGTIVGVTVNLQQGTILGGYLVSEPQTCFQRCRGNLIAYVIPIVPSVTAIAPSYGCVCDPSGQVTTGLCGVGQFYGFIHSASASAAGQARKRQEKVLKAQDERRRKSFCPKNMKACIIPGVDNSWECIDPDSELESCGGCKYGEYTSTGELNRTATGIDCSSHPGAALGGATCINGKCDIQLCKRKWKLMSGGCVRGKETTAQVLAI</sequence>
<accession>A0AAX4JQZ1</accession>
<keyword evidence="4" id="KW-1185">Reference proteome</keyword>
<evidence type="ECO:0000259" key="2">
    <source>
        <dbReference type="Pfam" id="PF21671"/>
    </source>
</evidence>
<feature type="signal peptide" evidence="1">
    <location>
        <begin position="1"/>
        <end position="19"/>
    </location>
</feature>
<protein>
    <recommendedName>
        <fullName evidence="2">Protein CPL1-like domain-containing protein</fullName>
    </recommendedName>
</protein>
<gene>
    <name evidence="3" type="ORF">L201_002162</name>
</gene>
<feature type="chain" id="PRO_5043915254" description="Protein CPL1-like domain-containing protein" evidence="1">
    <location>
        <begin position="20"/>
        <end position="324"/>
    </location>
</feature>
<evidence type="ECO:0000313" key="4">
    <source>
        <dbReference type="Proteomes" id="UP001355207"/>
    </source>
</evidence>
<organism evidence="3 4">
    <name type="scientific">Kwoniella dendrophila CBS 6074</name>
    <dbReference type="NCBI Taxonomy" id="1295534"/>
    <lineage>
        <taxon>Eukaryota</taxon>
        <taxon>Fungi</taxon>
        <taxon>Dikarya</taxon>
        <taxon>Basidiomycota</taxon>
        <taxon>Agaricomycotina</taxon>
        <taxon>Tremellomycetes</taxon>
        <taxon>Tremellales</taxon>
        <taxon>Cryptococcaceae</taxon>
        <taxon>Kwoniella</taxon>
    </lineage>
</organism>
<evidence type="ECO:0000256" key="1">
    <source>
        <dbReference type="SAM" id="SignalP"/>
    </source>
</evidence>
<name>A0AAX4JQZ1_9TREE</name>
<dbReference type="RefSeq" id="XP_066074037.1">
    <property type="nucleotide sequence ID" value="XM_066217940.1"/>
</dbReference>
<dbReference type="PANTHER" id="PTHR35192:SF2">
    <property type="entry name" value="APPLE DOMAIN-CONTAINING PROTEIN"/>
    <property type="match status" value="1"/>
</dbReference>
<feature type="domain" description="Protein CPL1-like" evidence="2">
    <location>
        <begin position="242"/>
        <end position="307"/>
    </location>
</feature>
<dbReference type="PANTHER" id="PTHR35192">
    <property type="entry name" value="PROTEIN, PUTATIVE-RELATED"/>
    <property type="match status" value="1"/>
</dbReference>
<keyword evidence="1" id="KW-0732">Signal</keyword>
<dbReference type="GeneID" id="91092834"/>
<reference evidence="3 4" key="1">
    <citation type="submission" date="2024-01" db="EMBL/GenBank/DDBJ databases">
        <title>Comparative genomics of Cryptococcus and Kwoniella reveals pathogenesis evolution and contrasting modes of karyotype evolution via chromosome fusion or intercentromeric recombination.</title>
        <authorList>
            <person name="Coelho M.A."/>
            <person name="David-Palma M."/>
            <person name="Shea T."/>
            <person name="Bowers K."/>
            <person name="McGinley-Smith S."/>
            <person name="Mohammad A.W."/>
            <person name="Gnirke A."/>
            <person name="Yurkov A.M."/>
            <person name="Nowrousian M."/>
            <person name="Sun S."/>
            <person name="Cuomo C.A."/>
            <person name="Heitman J."/>
        </authorList>
    </citation>
    <scope>NUCLEOTIDE SEQUENCE [LARGE SCALE GENOMIC DNA]</scope>
    <source>
        <strain evidence="3 4">CBS 6074</strain>
    </source>
</reference>
<dbReference type="InterPro" id="IPR038955">
    <property type="entry name" value="PriA/CPL1_fungi"/>
</dbReference>
<dbReference type="AlphaFoldDB" id="A0AAX4JQZ1"/>
<evidence type="ECO:0000313" key="3">
    <source>
        <dbReference type="EMBL" id="WWC87274.1"/>
    </source>
</evidence>